<dbReference type="Pfam" id="PF09957">
    <property type="entry name" value="VapB_antitoxin"/>
    <property type="match status" value="1"/>
</dbReference>
<dbReference type="InterPro" id="IPR019239">
    <property type="entry name" value="VapB_antitoxin"/>
</dbReference>
<evidence type="ECO:0000313" key="1">
    <source>
        <dbReference type="EMBL" id="GAA4383501.1"/>
    </source>
</evidence>
<gene>
    <name evidence="1" type="ORF">GCM10023147_02800</name>
</gene>
<evidence type="ECO:0000313" key="2">
    <source>
        <dbReference type="Proteomes" id="UP001500635"/>
    </source>
</evidence>
<reference evidence="2" key="1">
    <citation type="journal article" date="2019" name="Int. J. Syst. Evol. Microbiol.">
        <title>The Global Catalogue of Microorganisms (GCM) 10K type strain sequencing project: providing services to taxonomists for standard genome sequencing and annotation.</title>
        <authorList>
            <consortium name="The Broad Institute Genomics Platform"/>
            <consortium name="The Broad Institute Genome Sequencing Center for Infectious Disease"/>
            <person name="Wu L."/>
            <person name="Ma J."/>
        </authorList>
    </citation>
    <scope>NUCLEOTIDE SEQUENCE [LARGE SCALE GENOMIC DNA]</scope>
    <source>
        <strain evidence="2">JCM 17688</strain>
    </source>
</reference>
<dbReference type="EMBL" id="BAABFR010000002">
    <property type="protein sequence ID" value="GAA4383501.1"/>
    <property type="molecule type" value="Genomic_DNA"/>
</dbReference>
<sequence length="74" mass="8247">MATNLAIDPQLIEEALAVSGARTKKEAVTMALREFIARRAQAKIVDAFGTLEADDSYSYKDDRRSRDQKLDADD</sequence>
<dbReference type="RefSeq" id="WP_344989806.1">
    <property type="nucleotide sequence ID" value="NZ_BAABFR010000002.1"/>
</dbReference>
<organism evidence="1 2">
    <name type="scientific">Tsukamurella soli</name>
    <dbReference type="NCBI Taxonomy" id="644556"/>
    <lineage>
        <taxon>Bacteria</taxon>
        <taxon>Bacillati</taxon>
        <taxon>Actinomycetota</taxon>
        <taxon>Actinomycetes</taxon>
        <taxon>Mycobacteriales</taxon>
        <taxon>Tsukamurellaceae</taxon>
        <taxon>Tsukamurella</taxon>
    </lineage>
</organism>
<proteinExistence type="predicted"/>
<accession>A0ABP8J1V8</accession>
<dbReference type="Proteomes" id="UP001500635">
    <property type="component" value="Unassembled WGS sequence"/>
</dbReference>
<protein>
    <submittedName>
        <fullName evidence="1">Type II toxin-antitoxin system VapB family antitoxin</fullName>
    </submittedName>
</protein>
<comment type="caution">
    <text evidence="1">The sequence shown here is derived from an EMBL/GenBank/DDBJ whole genome shotgun (WGS) entry which is preliminary data.</text>
</comment>
<name>A0ABP8J1V8_9ACTN</name>
<keyword evidence="2" id="KW-1185">Reference proteome</keyword>